<keyword evidence="1" id="KW-0472">Membrane</keyword>
<name>E1YBW8_9BACT</name>
<accession>E1YBW8</accession>
<protein>
    <submittedName>
        <fullName evidence="2">Uncharacterized protein</fullName>
    </submittedName>
</protein>
<feature type="transmembrane region" description="Helical" evidence="1">
    <location>
        <begin position="94"/>
        <end position="117"/>
    </location>
</feature>
<proteinExistence type="predicted"/>
<evidence type="ECO:0000313" key="2">
    <source>
        <dbReference type="EMBL" id="CBX28062.1"/>
    </source>
</evidence>
<organism evidence="2">
    <name type="scientific">uncultured Desulfobacterium sp</name>
    <dbReference type="NCBI Taxonomy" id="201089"/>
    <lineage>
        <taxon>Bacteria</taxon>
        <taxon>Pseudomonadati</taxon>
        <taxon>Thermodesulfobacteriota</taxon>
        <taxon>Desulfobacteria</taxon>
        <taxon>Desulfobacterales</taxon>
        <taxon>Desulfobacteriaceae</taxon>
        <taxon>Desulfobacterium</taxon>
        <taxon>environmental samples</taxon>
    </lineage>
</organism>
<sequence>MTNQTPTPDLVAQEEKAYDLRATSYCKVAIAIWCLVGWIYAAYTWHLLWLPGILVFLPGIFVASLVAFVFFFPSWLIMRKDWRDFTLRGKRRNGLLLFAIALKSTGYLIFFVVPVVYVNVLRKFLNQ</sequence>
<feature type="transmembrane region" description="Helical" evidence="1">
    <location>
        <begin position="49"/>
        <end position="73"/>
    </location>
</feature>
<feature type="transmembrane region" description="Helical" evidence="1">
    <location>
        <begin position="25"/>
        <end position="43"/>
    </location>
</feature>
<keyword evidence="1" id="KW-1133">Transmembrane helix</keyword>
<dbReference type="EMBL" id="FR695868">
    <property type="protein sequence ID" value="CBX28062.1"/>
    <property type="molecule type" value="Genomic_DNA"/>
</dbReference>
<evidence type="ECO:0000256" key="1">
    <source>
        <dbReference type="SAM" id="Phobius"/>
    </source>
</evidence>
<reference evidence="2" key="1">
    <citation type="journal article" date="2011" name="Environ. Microbiol.">
        <title>Genomic insights into the metabolic potential of the polycyclic aromatic hydrocarbon degrading sulfate-reducing Deltaproteobacterium N47.</title>
        <authorList>
            <person name="Bergmann F."/>
            <person name="Selesi D."/>
            <person name="Weinmaier T."/>
            <person name="Tischler P."/>
            <person name="Rattei T."/>
            <person name="Meckenstock R.U."/>
        </authorList>
    </citation>
    <scope>NUCLEOTIDE SEQUENCE</scope>
</reference>
<gene>
    <name evidence="2" type="ORF">N47_G33860</name>
</gene>
<keyword evidence="1" id="KW-0812">Transmembrane</keyword>
<dbReference type="AlphaFoldDB" id="E1YBW8"/>